<name>A0A367Y9G5_9ASCO</name>
<organism evidence="2 3">
    <name type="scientific">Candida viswanathii</name>
    <dbReference type="NCBI Taxonomy" id="5486"/>
    <lineage>
        <taxon>Eukaryota</taxon>
        <taxon>Fungi</taxon>
        <taxon>Dikarya</taxon>
        <taxon>Ascomycota</taxon>
        <taxon>Saccharomycotina</taxon>
        <taxon>Pichiomycetes</taxon>
        <taxon>Debaryomycetaceae</taxon>
        <taxon>Candida/Lodderomyces clade</taxon>
        <taxon>Candida</taxon>
    </lineage>
</organism>
<dbReference type="EMBL" id="QLNQ01000025">
    <property type="protein sequence ID" value="RCK62505.1"/>
    <property type="molecule type" value="Genomic_DNA"/>
</dbReference>
<sequence>MKPEAKGIENDGRNQLRFLDLNKQSNGTGSNSTNGTSSTQLSGVLSSTVGGTGVVSSRNSGDGSSDSDDDLFELHFWDKNRLQSIKERKERK</sequence>
<evidence type="ECO:0000313" key="2">
    <source>
        <dbReference type="EMBL" id="RCK62505.1"/>
    </source>
</evidence>
<protein>
    <submittedName>
        <fullName evidence="2">Uncharacterized protein</fullName>
    </submittedName>
</protein>
<dbReference type="Proteomes" id="UP000253472">
    <property type="component" value="Unassembled WGS sequence"/>
</dbReference>
<gene>
    <name evidence="2" type="ORF">Cantr_08867</name>
</gene>
<keyword evidence="3" id="KW-1185">Reference proteome</keyword>
<feature type="compositionally biased region" description="Low complexity" evidence="1">
    <location>
        <begin position="25"/>
        <end position="64"/>
    </location>
</feature>
<reference evidence="2 3" key="1">
    <citation type="submission" date="2018-06" db="EMBL/GenBank/DDBJ databases">
        <title>Whole genome sequencing of Candida tropicalis (genome annotated by CSBL at Korea University).</title>
        <authorList>
            <person name="Ahn J."/>
        </authorList>
    </citation>
    <scope>NUCLEOTIDE SEQUENCE [LARGE SCALE GENOMIC DNA]</scope>
    <source>
        <strain evidence="2 3">ATCC 20962</strain>
    </source>
</reference>
<evidence type="ECO:0000256" key="1">
    <source>
        <dbReference type="SAM" id="MobiDB-lite"/>
    </source>
</evidence>
<dbReference type="AlphaFoldDB" id="A0A367Y9G5"/>
<feature type="compositionally biased region" description="Basic and acidic residues" evidence="1">
    <location>
        <begin position="1"/>
        <end position="14"/>
    </location>
</feature>
<proteinExistence type="predicted"/>
<feature type="region of interest" description="Disordered" evidence="1">
    <location>
        <begin position="1"/>
        <end position="70"/>
    </location>
</feature>
<comment type="caution">
    <text evidence="2">The sequence shown here is derived from an EMBL/GenBank/DDBJ whole genome shotgun (WGS) entry which is preliminary data.</text>
</comment>
<evidence type="ECO:0000313" key="3">
    <source>
        <dbReference type="Proteomes" id="UP000253472"/>
    </source>
</evidence>
<accession>A0A367Y9G5</accession>